<reference evidence="7" key="1">
    <citation type="submission" date="2025-08" db="UniProtKB">
        <authorList>
            <consortium name="RefSeq"/>
        </authorList>
    </citation>
    <scope>IDENTIFICATION</scope>
    <source>
        <tissue evidence="7">Muscle</tissue>
    </source>
</reference>
<feature type="compositionally biased region" description="Polar residues" evidence="5">
    <location>
        <begin position="45"/>
        <end position="59"/>
    </location>
</feature>
<dbReference type="PANTHER" id="PTHR10502">
    <property type="entry name" value="ANNEXIN"/>
    <property type="match status" value="1"/>
</dbReference>
<gene>
    <name evidence="7" type="primary">LOC106475404</name>
</gene>
<dbReference type="RefSeq" id="XP_013791544.2">
    <property type="nucleotide sequence ID" value="XM_013936090.2"/>
</dbReference>
<keyword evidence="3 4" id="KW-0041">Annexin</keyword>
<dbReference type="InterPro" id="IPR001464">
    <property type="entry name" value="Annexin"/>
</dbReference>
<keyword evidence="6" id="KW-1185">Reference proteome</keyword>
<evidence type="ECO:0000313" key="6">
    <source>
        <dbReference type="Proteomes" id="UP000694941"/>
    </source>
</evidence>
<feature type="compositionally biased region" description="Low complexity" evidence="5">
    <location>
        <begin position="74"/>
        <end position="87"/>
    </location>
</feature>
<dbReference type="SMART" id="SM00335">
    <property type="entry name" value="ANX"/>
    <property type="match status" value="4"/>
</dbReference>
<evidence type="ECO:0000256" key="2">
    <source>
        <dbReference type="ARBA" id="ARBA00022737"/>
    </source>
</evidence>
<evidence type="ECO:0000256" key="3">
    <source>
        <dbReference type="ARBA" id="ARBA00023216"/>
    </source>
</evidence>
<feature type="compositionally biased region" description="Polar residues" evidence="5">
    <location>
        <begin position="188"/>
        <end position="203"/>
    </location>
</feature>
<sequence length="561" mass="59727">MILLQFVYLRCASKQKRKKMSYPYGTGYPSQPGSQVHTYPPYPGSQGNQQSAVGFNVNNVEGYPPPVGGAYPPTSGGYPPIPGGAYPSQGGGYPPYSTGESYPPPSGGGYPPSTGGSYPPPPAGAGYPPPTGGSYPPPSGAGYPPPTGGSYPPPSGAGYPPPTGGSYPPPSGAGYPPPTSGYGSGYSQGQNPPVNLSSFTTHYPGQPTGAPAQSLYPQHSPAYPGDFNRSASPLTSGGSGHAKMLSLEQGTVVPAKPFDPQADAQALRKAMKGFGTDEKSIINVLTRCVNSQRQQIAVSYKTQFGKDLIKDLKNELSGRFEDVILAMMTPMVEFLASEIHHAISGVGTDEDSLIEILCTRNNHDIREIKESYKKLYRQSLENDIKGDTSGDFKRLLVSMTTGGRDESPADPAKAKVDAQSLYNAGVGCWGTDESTFNAIMASRSFAHLTLVFSEYRQLSGHTVPQAIEKEFSGKVKQGLLTIAKCVENKVVYFAERIHKSMKGMGTDDHTLIRLITTRCEIDMVQIKQEYQKLFGKSLEHAISSDTSGDYKHVLIALVGGA</sequence>
<dbReference type="InterPro" id="IPR018502">
    <property type="entry name" value="Annexin_repeat"/>
</dbReference>
<dbReference type="InterPro" id="IPR037104">
    <property type="entry name" value="Annexin_sf"/>
</dbReference>
<dbReference type="PROSITE" id="PS00223">
    <property type="entry name" value="ANNEXIN_1"/>
    <property type="match status" value="2"/>
</dbReference>
<keyword evidence="4" id="KW-0111">Calcium/phospholipid-binding</keyword>
<dbReference type="GeneID" id="106475404"/>
<dbReference type="PRINTS" id="PR00196">
    <property type="entry name" value="ANNEXIN"/>
</dbReference>
<keyword evidence="2 4" id="KW-0677">Repeat</keyword>
<feature type="compositionally biased region" description="Pro residues" evidence="5">
    <location>
        <begin position="118"/>
        <end position="179"/>
    </location>
</feature>
<accession>A0ABM1BZD5</accession>
<dbReference type="Proteomes" id="UP000694941">
    <property type="component" value="Unplaced"/>
</dbReference>
<feature type="region of interest" description="Disordered" evidence="5">
    <location>
        <begin position="20"/>
        <end position="59"/>
    </location>
</feature>
<comment type="domain">
    <text evidence="4">A pair of annexin repeats may form one binding site for calcium and phospholipid.</text>
</comment>
<dbReference type="PRINTS" id="PR01871">
    <property type="entry name" value="ANNEXINVII"/>
</dbReference>
<evidence type="ECO:0000256" key="5">
    <source>
        <dbReference type="SAM" id="MobiDB-lite"/>
    </source>
</evidence>
<evidence type="ECO:0000313" key="7">
    <source>
        <dbReference type="RefSeq" id="XP_013791544.2"/>
    </source>
</evidence>
<dbReference type="PROSITE" id="PS51897">
    <property type="entry name" value="ANNEXIN_2"/>
    <property type="match status" value="4"/>
</dbReference>
<dbReference type="InterPro" id="IPR018252">
    <property type="entry name" value="Annexin_repeat_CS"/>
</dbReference>
<proteinExistence type="inferred from homology"/>
<keyword evidence="4" id="KW-0106">Calcium</keyword>
<protein>
    <recommendedName>
        <fullName evidence="4">Annexin</fullName>
    </recommendedName>
</protein>
<evidence type="ECO:0000256" key="4">
    <source>
        <dbReference type="RuleBase" id="RU003540"/>
    </source>
</evidence>
<evidence type="ECO:0000256" key="1">
    <source>
        <dbReference type="ARBA" id="ARBA00007831"/>
    </source>
</evidence>
<dbReference type="SUPFAM" id="SSF47874">
    <property type="entry name" value="Annexin"/>
    <property type="match status" value="1"/>
</dbReference>
<feature type="compositionally biased region" description="Polar residues" evidence="5">
    <location>
        <begin position="28"/>
        <end position="37"/>
    </location>
</feature>
<dbReference type="Pfam" id="PF00191">
    <property type="entry name" value="Annexin"/>
    <property type="match status" value="4"/>
</dbReference>
<comment type="similarity">
    <text evidence="1 4">Belongs to the annexin family.</text>
</comment>
<name>A0ABM1BZD5_LIMPO</name>
<dbReference type="PANTHER" id="PTHR10502:SF102">
    <property type="entry name" value="ANNEXIN B11"/>
    <property type="match status" value="1"/>
</dbReference>
<dbReference type="Gene3D" id="1.10.220.10">
    <property type="entry name" value="Annexin"/>
    <property type="match status" value="4"/>
</dbReference>
<feature type="region of interest" description="Disordered" evidence="5">
    <location>
        <begin position="74"/>
        <end position="242"/>
    </location>
</feature>
<organism evidence="6 7">
    <name type="scientific">Limulus polyphemus</name>
    <name type="common">Atlantic horseshoe crab</name>
    <dbReference type="NCBI Taxonomy" id="6850"/>
    <lineage>
        <taxon>Eukaryota</taxon>
        <taxon>Metazoa</taxon>
        <taxon>Ecdysozoa</taxon>
        <taxon>Arthropoda</taxon>
        <taxon>Chelicerata</taxon>
        <taxon>Merostomata</taxon>
        <taxon>Xiphosura</taxon>
        <taxon>Limulidae</taxon>
        <taxon>Limulus</taxon>
    </lineage>
</organism>